<dbReference type="SUPFAM" id="SSF64182">
    <property type="entry name" value="DHH phosphoesterases"/>
    <property type="match status" value="1"/>
</dbReference>
<dbReference type="InterPro" id="IPR039856">
    <property type="entry name" value="EMC2-like"/>
</dbReference>
<comment type="cofactor">
    <cofactor evidence="1">
        <name>Mn(2+)</name>
        <dbReference type="ChEBI" id="CHEBI:29035"/>
    </cofactor>
</comment>
<dbReference type="SMART" id="SM01131">
    <property type="entry name" value="DHHA2"/>
    <property type="match status" value="1"/>
</dbReference>
<evidence type="ECO:0000256" key="7">
    <source>
        <dbReference type="PROSITE-ProRule" id="PRU00339"/>
    </source>
</evidence>
<dbReference type="Pfam" id="PF22890">
    <property type="entry name" value="TPR_EMC2"/>
    <property type="match status" value="1"/>
</dbReference>
<protein>
    <recommendedName>
        <fullName evidence="8">DHHA2 domain-containing protein</fullName>
    </recommendedName>
</protein>
<evidence type="ECO:0000313" key="10">
    <source>
        <dbReference type="Proteomes" id="UP000284842"/>
    </source>
</evidence>
<dbReference type="InterPro" id="IPR038763">
    <property type="entry name" value="DHH_sf"/>
</dbReference>
<keyword evidence="5 7" id="KW-0802">TPR repeat</keyword>
<sequence>MSLQTALQELAAFRADNTRKSQETFEKGVIVLKSGINTKLGEESWAFLEQLALASIDIGRLDVADRCLEQLRAKFPDSPRVDVLTGIRMEATESTTKVLQFYDELLKIDSANVAVWKRRISVLRRIGQIEKAVEELTELLDTFYTDVEGWLELADIYSSCNQYSSALQALSHALLLTPQNPFTFLQFAETAYTAGDLPLALKMFLVVIDMNDREDADTIPLGISVRAWWGTKLSARHLLSSPEAKTSPSNTPVPKNLKMIDELATERVLTSYSGEKGVQTRIALRLSEAYEPAQTPNSSANITSLAHFLKTSKDNYLKDLKDDVNKGAGWMVVMGNEAGDLDSIASSIAYAWIQSEVHKKPAVPLLQMHHSDLLLRAENLHAFKLAGLSDNHDELLTLSEMSPFKPFPSKTFALVDHNRLNHVYTIDNPGTQVVAIVDHHVDEGLYPDANPRIIAPAGSAASHLAKLLPHEIPPELSTLLLCAVLVDTDGLKPDGKALQIDRDAATLTFAPTSTFSNSIPPLSALAPIDRPNPDALFEAQAIKDLTATLLDKKADVSHLGGYDLLRRDYKEYTHPLPWAKGTPSITVGLSTVPLRLKAWGTDGKLEKDSVKWMKERHLTVLGILTSFRDTTKMGKSGKGKHKREMAWVILQEPEIAGLGKQAVDKGAVGKPLTTETLAARLWTGLEADTEINVKKHKNFDHAKGTLPPESKIKVYKQGNEKATRKAIAPIVKNILEGGAASSTATTANSAGVKEKL</sequence>
<feature type="repeat" description="TPR" evidence="7">
    <location>
        <begin position="147"/>
        <end position="180"/>
    </location>
</feature>
<organism evidence="9 10">
    <name type="scientific">Panaeolus cyanescens</name>
    <dbReference type="NCBI Taxonomy" id="181874"/>
    <lineage>
        <taxon>Eukaryota</taxon>
        <taxon>Fungi</taxon>
        <taxon>Dikarya</taxon>
        <taxon>Basidiomycota</taxon>
        <taxon>Agaricomycotina</taxon>
        <taxon>Agaricomycetes</taxon>
        <taxon>Agaricomycetidae</taxon>
        <taxon>Agaricales</taxon>
        <taxon>Agaricineae</taxon>
        <taxon>Galeropsidaceae</taxon>
        <taxon>Panaeolus</taxon>
    </lineage>
</organism>
<dbReference type="OrthoDB" id="374045at2759"/>
<keyword evidence="6" id="KW-0464">Manganese</keyword>
<dbReference type="InterPro" id="IPR019734">
    <property type="entry name" value="TPR_rpt"/>
</dbReference>
<dbReference type="PROSITE" id="PS50005">
    <property type="entry name" value="TPR"/>
    <property type="match status" value="1"/>
</dbReference>
<dbReference type="GO" id="GO:0005737">
    <property type="term" value="C:cytoplasm"/>
    <property type="evidence" value="ECO:0007669"/>
    <property type="project" value="InterPro"/>
</dbReference>
<dbReference type="InterPro" id="IPR001667">
    <property type="entry name" value="DDH_dom"/>
</dbReference>
<evidence type="ECO:0000256" key="3">
    <source>
        <dbReference type="ARBA" id="ARBA00022737"/>
    </source>
</evidence>
<dbReference type="Gene3D" id="1.25.40.10">
    <property type="entry name" value="Tetratricopeptide repeat domain"/>
    <property type="match status" value="1"/>
</dbReference>
<dbReference type="Pfam" id="PF02833">
    <property type="entry name" value="DHHA2"/>
    <property type="match status" value="1"/>
</dbReference>
<dbReference type="InterPro" id="IPR055217">
    <property type="entry name" value="TPR_EMC2"/>
</dbReference>
<dbReference type="Gene3D" id="3.90.1640.10">
    <property type="entry name" value="inorganic pyrophosphatase (n-terminal core)"/>
    <property type="match status" value="1"/>
</dbReference>
<dbReference type="InterPro" id="IPR011990">
    <property type="entry name" value="TPR-like_helical_dom_sf"/>
</dbReference>
<dbReference type="Gene3D" id="3.10.310.20">
    <property type="entry name" value="DHHA2 domain"/>
    <property type="match status" value="1"/>
</dbReference>
<dbReference type="GO" id="GO:0016462">
    <property type="term" value="F:pyrophosphatase activity"/>
    <property type="evidence" value="ECO:0007669"/>
    <property type="project" value="InterPro"/>
</dbReference>
<keyword evidence="4" id="KW-0378">Hydrolase</keyword>
<evidence type="ECO:0000259" key="8">
    <source>
        <dbReference type="SMART" id="SM01131"/>
    </source>
</evidence>
<dbReference type="SMART" id="SM00028">
    <property type="entry name" value="TPR"/>
    <property type="match status" value="2"/>
</dbReference>
<dbReference type="GO" id="GO:0046872">
    <property type="term" value="F:metal ion binding"/>
    <property type="evidence" value="ECO:0007669"/>
    <property type="project" value="UniProtKB-KW"/>
</dbReference>
<evidence type="ECO:0000256" key="6">
    <source>
        <dbReference type="ARBA" id="ARBA00023211"/>
    </source>
</evidence>
<evidence type="ECO:0000256" key="1">
    <source>
        <dbReference type="ARBA" id="ARBA00001936"/>
    </source>
</evidence>
<keyword evidence="10" id="KW-1185">Reference proteome</keyword>
<dbReference type="InterPro" id="IPR004097">
    <property type="entry name" value="DHHA2"/>
</dbReference>
<name>A0A409YXU0_9AGAR</name>
<reference evidence="9 10" key="1">
    <citation type="journal article" date="2018" name="Evol. Lett.">
        <title>Horizontal gene cluster transfer increased hallucinogenic mushroom diversity.</title>
        <authorList>
            <person name="Reynolds H.T."/>
            <person name="Vijayakumar V."/>
            <person name="Gluck-Thaler E."/>
            <person name="Korotkin H.B."/>
            <person name="Matheny P.B."/>
            <person name="Slot J.C."/>
        </authorList>
    </citation>
    <scope>NUCLEOTIDE SEQUENCE [LARGE SCALE GENOMIC DNA]</scope>
    <source>
        <strain evidence="9 10">2629</strain>
    </source>
</reference>
<evidence type="ECO:0000256" key="2">
    <source>
        <dbReference type="ARBA" id="ARBA00022723"/>
    </source>
</evidence>
<dbReference type="EMBL" id="NHTK01000329">
    <property type="protein sequence ID" value="PPR07822.1"/>
    <property type="molecule type" value="Genomic_DNA"/>
</dbReference>
<proteinExistence type="predicted"/>
<keyword evidence="2" id="KW-0479">Metal-binding</keyword>
<keyword evidence="3" id="KW-0677">Repeat</keyword>
<dbReference type="Proteomes" id="UP000284842">
    <property type="component" value="Unassembled WGS sequence"/>
</dbReference>
<gene>
    <name evidence="9" type="ORF">CVT24_003099</name>
</gene>
<comment type="caution">
    <text evidence="9">The sequence shown here is derived from an EMBL/GenBank/DDBJ whole genome shotgun (WGS) entry which is preliminary data.</text>
</comment>
<dbReference type="Pfam" id="PF01368">
    <property type="entry name" value="DHH"/>
    <property type="match status" value="1"/>
</dbReference>
<evidence type="ECO:0000256" key="5">
    <source>
        <dbReference type="ARBA" id="ARBA00022803"/>
    </source>
</evidence>
<evidence type="ECO:0000313" key="9">
    <source>
        <dbReference type="EMBL" id="PPR07822.1"/>
    </source>
</evidence>
<dbReference type="SUPFAM" id="SSF48452">
    <property type="entry name" value="TPR-like"/>
    <property type="match status" value="1"/>
</dbReference>
<dbReference type="PANTHER" id="PTHR12760">
    <property type="entry name" value="TETRATRICOPEPTIDE REPEAT PROTEIN"/>
    <property type="match status" value="1"/>
</dbReference>
<dbReference type="InterPro" id="IPR038222">
    <property type="entry name" value="DHHA2_dom_sf"/>
</dbReference>
<feature type="domain" description="DHHA2" evidence="8">
    <location>
        <begin position="546"/>
        <end position="735"/>
    </location>
</feature>
<accession>A0A409YXU0</accession>
<evidence type="ECO:0000256" key="4">
    <source>
        <dbReference type="ARBA" id="ARBA00022801"/>
    </source>
</evidence>
<dbReference type="InParanoid" id="A0A409YXU0"/>
<dbReference type="STRING" id="181874.A0A409YXU0"/>
<dbReference type="AlphaFoldDB" id="A0A409YXU0"/>